<dbReference type="AlphaFoldDB" id="R2QMX1"/>
<dbReference type="eggNOG" id="COG3077">
    <property type="taxonomic scope" value="Bacteria"/>
</dbReference>
<dbReference type="STRING" id="160454.RV10_GL000876"/>
<dbReference type="PATRIC" id="fig|1158607.3.peg.585"/>
<dbReference type="Pfam" id="PF04221">
    <property type="entry name" value="RelB"/>
    <property type="match status" value="1"/>
</dbReference>
<evidence type="ECO:0000256" key="2">
    <source>
        <dbReference type="ARBA" id="ARBA00022649"/>
    </source>
</evidence>
<organism evidence="3 4">
    <name type="scientific">Enterococcus pallens ATCC BAA-351</name>
    <dbReference type="NCBI Taxonomy" id="1158607"/>
    <lineage>
        <taxon>Bacteria</taxon>
        <taxon>Bacillati</taxon>
        <taxon>Bacillota</taxon>
        <taxon>Bacilli</taxon>
        <taxon>Lactobacillales</taxon>
        <taxon>Enterococcaceae</taxon>
        <taxon>Enterococcus</taxon>
    </lineage>
</organism>
<dbReference type="PANTHER" id="PTHR38781:SF1">
    <property type="entry name" value="ANTITOXIN DINJ-RELATED"/>
    <property type="match status" value="1"/>
</dbReference>
<dbReference type="InterPro" id="IPR007337">
    <property type="entry name" value="RelB/DinJ"/>
</dbReference>
<sequence length="79" mass="9410">MKTKERLNINLDKELKEETAKVLEELGLDYTTAITMYFKQIVNKKKIPFEISTKKYYSVEEVFGESWRDKVAELEDEWG</sequence>
<dbReference type="GO" id="GO:0006351">
    <property type="term" value="P:DNA-templated transcription"/>
    <property type="evidence" value="ECO:0007669"/>
    <property type="project" value="TreeGrafter"/>
</dbReference>
<dbReference type="EMBL" id="AJAQ01000001">
    <property type="protein sequence ID" value="EOH97912.1"/>
    <property type="molecule type" value="Genomic_DNA"/>
</dbReference>
<keyword evidence="4" id="KW-1185">Reference proteome</keyword>
<dbReference type="InterPro" id="IPR013321">
    <property type="entry name" value="Arc_rbn_hlx_hlx"/>
</dbReference>
<evidence type="ECO:0000256" key="1">
    <source>
        <dbReference type="ARBA" id="ARBA00010562"/>
    </source>
</evidence>
<accession>R2QMX1</accession>
<protein>
    <submittedName>
        <fullName evidence="3">RelB/DinJ family addiction module antitoxin</fullName>
    </submittedName>
</protein>
<keyword evidence="2" id="KW-1277">Toxin-antitoxin system</keyword>
<dbReference type="Gene3D" id="1.10.1220.10">
    <property type="entry name" value="Met repressor-like"/>
    <property type="match status" value="1"/>
</dbReference>
<proteinExistence type="inferred from homology"/>
<comment type="caution">
    <text evidence="3">The sequence shown here is derived from an EMBL/GenBank/DDBJ whole genome shotgun (WGS) entry which is preliminary data.</text>
</comment>
<name>R2QMX1_9ENTE</name>
<gene>
    <name evidence="3" type="ORF">UAU_00580</name>
</gene>
<reference evidence="3 4" key="1">
    <citation type="submission" date="2013-02" db="EMBL/GenBank/DDBJ databases">
        <title>The Genome Sequence of Enterococcus pallens BAA-351.</title>
        <authorList>
            <consortium name="The Broad Institute Genome Sequencing Platform"/>
            <consortium name="The Broad Institute Genome Sequencing Center for Infectious Disease"/>
            <person name="Earl A.M."/>
            <person name="Gilmore M.S."/>
            <person name="Lebreton F."/>
            <person name="Walker B."/>
            <person name="Young S.K."/>
            <person name="Zeng Q."/>
            <person name="Gargeya S."/>
            <person name="Fitzgerald M."/>
            <person name="Haas B."/>
            <person name="Abouelleil A."/>
            <person name="Alvarado L."/>
            <person name="Arachchi H.M."/>
            <person name="Berlin A.M."/>
            <person name="Chapman S.B."/>
            <person name="Dewar J."/>
            <person name="Goldberg J."/>
            <person name="Griggs A."/>
            <person name="Gujja S."/>
            <person name="Hansen M."/>
            <person name="Howarth C."/>
            <person name="Imamovic A."/>
            <person name="Larimer J."/>
            <person name="McCowan C."/>
            <person name="Murphy C."/>
            <person name="Neiman D."/>
            <person name="Pearson M."/>
            <person name="Priest M."/>
            <person name="Roberts A."/>
            <person name="Saif S."/>
            <person name="Shea T."/>
            <person name="Sisk P."/>
            <person name="Sykes S."/>
            <person name="Wortman J."/>
            <person name="Nusbaum C."/>
            <person name="Birren B."/>
        </authorList>
    </citation>
    <scope>NUCLEOTIDE SEQUENCE [LARGE SCALE GENOMIC DNA]</scope>
    <source>
        <strain evidence="3 4">ATCC BAA-351</strain>
    </source>
</reference>
<evidence type="ECO:0000313" key="3">
    <source>
        <dbReference type="EMBL" id="EOH97912.1"/>
    </source>
</evidence>
<dbReference type="OrthoDB" id="9808267at2"/>
<dbReference type="NCBIfam" id="TIGR02384">
    <property type="entry name" value="RelB_DinJ"/>
    <property type="match status" value="1"/>
</dbReference>
<dbReference type="RefSeq" id="WP_010755643.1">
    <property type="nucleotide sequence ID" value="NZ_ASWD01000002.1"/>
</dbReference>
<comment type="similarity">
    <text evidence="1">Belongs to the RelB/DinJ antitoxin family.</text>
</comment>
<dbReference type="GO" id="GO:0006355">
    <property type="term" value="P:regulation of DNA-templated transcription"/>
    <property type="evidence" value="ECO:0007669"/>
    <property type="project" value="InterPro"/>
</dbReference>
<dbReference type="HOGENOM" id="CLU_194659_0_0_9"/>
<dbReference type="PANTHER" id="PTHR38781">
    <property type="entry name" value="ANTITOXIN DINJ-RELATED"/>
    <property type="match status" value="1"/>
</dbReference>
<evidence type="ECO:0000313" key="4">
    <source>
        <dbReference type="Proteomes" id="UP000013782"/>
    </source>
</evidence>
<dbReference type="Proteomes" id="UP000013782">
    <property type="component" value="Unassembled WGS sequence"/>
</dbReference>